<dbReference type="Pfam" id="PF00300">
    <property type="entry name" value="His_Phos_1"/>
    <property type="match status" value="1"/>
</dbReference>
<reference evidence="6 7" key="1">
    <citation type="submission" date="2009-01" db="EMBL/GenBank/DDBJ databases">
        <authorList>
            <person name="Fulton L."/>
            <person name="Clifton S."/>
            <person name="Fulton B."/>
            <person name="Xu J."/>
            <person name="Minx P."/>
            <person name="Pepin K.H."/>
            <person name="Johnson M."/>
            <person name="Bhonagiri V."/>
            <person name="Nash W.E."/>
            <person name="Mardis E.R."/>
            <person name="Wilson R.K."/>
        </authorList>
    </citation>
    <scope>NUCLEOTIDE SEQUENCE [LARGE SCALE GENOMIC DNA]</scope>
    <source>
        <strain evidence="6 7">DSM 15981</strain>
    </source>
</reference>
<dbReference type="Proteomes" id="UP000004756">
    <property type="component" value="Unassembled WGS sequence"/>
</dbReference>
<keyword evidence="1" id="KW-0324">Glycolysis</keyword>
<dbReference type="GO" id="GO:0006352">
    <property type="term" value="P:DNA-templated transcription initiation"/>
    <property type="evidence" value="ECO:0007669"/>
    <property type="project" value="InterPro"/>
</dbReference>
<evidence type="ECO:0000256" key="2">
    <source>
        <dbReference type="ARBA" id="ARBA00023235"/>
    </source>
</evidence>
<feature type="binding site" evidence="4">
    <location>
        <begin position="187"/>
        <end position="194"/>
    </location>
    <ligand>
        <name>substrate</name>
    </ligand>
</feature>
<dbReference type="HOGENOM" id="CLU_719057_0_0_9"/>
<dbReference type="SUPFAM" id="SSF88946">
    <property type="entry name" value="Sigma2 domain of RNA polymerase sigma factors"/>
    <property type="match status" value="1"/>
</dbReference>
<accession>C0D1H6</accession>
<feature type="region of interest" description="Disordered" evidence="5">
    <location>
        <begin position="108"/>
        <end position="174"/>
    </location>
</feature>
<dbReference type="InterPro" id="IPR029033">
    <property type="entry name" value="His_PPase_superfam"/>
</dbReference>
<dbReference type="GO" id="GO:0005737">
    <property type="term" value="C:cytoplasm"/>
    <property type="evidence" value="ECO:0007669"/>
    <property type="project" value="TreeGrafter"/>
</dbReference>
<dbReference type="InterPro" id="IPR001345">
    <property type="entry name" value="PG/BPGM_mutase_AS"/>
</dbReference>
<dbReference type="InterPro" id="IPR013325">
    <property type="entry name" value="RNA_pol_sigma_r2"/>
</dbReference>
<evidence type="ECO:0000313" key="6">
    <source>
        <dbReference type="EMBL" id="EEG54792.1"/>
    </source>
</evidence>
<sequence>MAQDFYEMYLEEMGQIAPMSAEEEARILERTAAGEVQARKRLVEGNLQKVLSIAKEYEGSRLPMADIVQEANTALTLAAVEYDGATEWEALLDQRVREAVEEAVREQEAELEVEENMAAKGQRAADRFPAFGRGTGPGGDRDGAGREDEDDRGGDSGHHEAGAGRADGQRRHGCGGRGDGMRLYIIRHGQTDWNVLGKIQGRQDIPLNETGRRQAACLAKGMERRPVSMIFSSPQKRALETAQAIADSQTAQVTRLPWLVEIGYGTWEGRTGEDIMTTDRELYNAWWEHPATVAPPGGETLNQVDGRCAAAWDYIKEHMTGDTAVVAHGGTLAHFIVHLLKGQPDAEEIVVGNASITTVEYDPETGICRLLELNDCSHLEELLQ</sequence>
<keyword evidence="2" id="KW-0413">Isomerase</keyword>
<feature type="binding site" evidence="4">
    <location>
        <begin position="261"/>
        <end position="264"/>
    </location>
    <ligand>
        <name>substrate</name>
    </ligand>
</feature>
<name>C0D1H6_9FIRM</name>
<dbReference type="CDD" id="cd07067">
    <property type="entry name" value="HP_PGM_like"/>
    <property type="match status" value="1"/>
</dbReference>
<dbReference type="InterPro" id="IPR013078">
    <property type="entry name" value="His_Pase_superF_clade-1"/>
</dbReference>
<evidence type="ECO:0000256" key="4">
    <source>
        <dbReference type="PIRSR" id="PIRSR613078-2"/>
    </source>
</evidence>
<dbReference type="EMBL" id="ACCJ01000224">
    <property type="protein sequence ID" value="EEG54792.1"/>
    <property type="molecule type" value="Genomic_DNA"/>
</dbReference>
<evidence type="ECO:0000256" key="1">
    <source>
        <dbReference type="ARBA" id="ARBA00023152"/>
    </source>
</evidence>
<reference evidence="6 7" key="2">
    <citation type="submission" date="2009-02" db="EMBL/GenBank/DDBJ databases">
        <title>Draft genome sequence of Clostridium asparagiforme (DSM 15981).</title>
        <authorList>
            <person name="Sudarsanam P."/>
            <person name="Ley R."/>
            <person name="Guruge J."/>
            <person name="Turnbaugh P.J."/>
            <person name="Mahowald M."/>
            <person name="Liep D."/>
            <person name="Gordon J."/>
        </authorList>
    </citation>
    <scope>NUCLEOTIDE SEQUENCE [LARGE SCALE GENOMIC DNA]</scope>
    <source>
        <strain evidence="6 7">DSM 15981</strain>
    </source>
</reference>
<dbReference type="SMART" id="SM00855">
    <property type="entry name" value="PGAM"/>
    <property type="match status" value="1"/>
</dbReference>
<dbReference type="SUPFAM" id="SSF53254">
    <property type="entry name" value="Phosphoglycerate mutase-like"/>
    <property type="match status" value="1"/>
</dbReference>
<evidence type="ECO:0000256" key="5">
    <source>
        <dbReference type="SAM" id="MobiDB-lite"/>
    </source>
</evidence>
<feature type="active site" description="Tele-phosphohistidine intermediate" evidence="3">
    <location>
        <position position="188"/>
    </location>
</feature>
<dbReference type="Gene3D" id="1.20.120.1810">
    <property type="match status" value="1"/>
</dbReference>
<evidence type="ECO:0000256" key="3">
    <source>
        <dbReference type="PIRSR" id="PIRSR613078-1"/>
    </source>
</evidence>
<dbReference type="Gene3D" id="3.40.50.1240">
    <property type="entry name" value="Phosphoglycerate mutase-like"/>
    <property type="match status" value="1"/>
</dbReference>
<protein>
    <submittedName>
        <fullName evidence="6">Phosphoglycerate mutase family protein</fullName>
    </submittedName>
</protein>
<dbReference type="GO" id="GO:0016791">
    <property type="term" value="F:phosphatase activity"/>
    <property type="evidence" value="ECO:0007669"/>
    <property type="project" value="TreeGrafter"/>
</dbReference>
<keyword evidence="7" id="KW-1185">Reference proteome</keyword>
<evidence type="ECO:0000313" key="7">
    <source>
        <dbReference type="Proteomes" id="UP000004756"/>
    </source>
</evidence>
<proteinExistence type="predicted"/>
<feature type="compositionally biased region" description="Basic and acidic residues" evidence="5">
    <location>
        <begin position="153"/>
        <end position="170"/>
    </location>
</feature>
<dbReference type="AlphaFoldDB" id="C0D1H6"/>
<dbReference type="PROSITE" id="PS00175">
    <property type="entry name" value="PG_MUTASE"/>
    <property type="match status" value="1"/>
</dbReference>
<dbReference type="PANTHER" id="PTHR48100:SF1">
    <property type="entry name" value="HISTIDINE PHOSPHATASE FAMILY PROTEIN-RELATED"/>
    <property type="match status" value="1"/>
</dbReference>
<feature type="active site" description="Proton donor/acceptor" evidence="3">
    <location>
        <position position="261"/>
    </location>
</feature>
<gene>
    <name evidence="6" type="ORF">CLOSTASPAR_03114</name>
</gene>
<dbReference type="GO" id="GO:0003700">
    <property type="term" value="F:DNA-binding transcription factor activity"/>
    <property type="evidence" value="ECO:0007669"/>
    <property type="project" value="InterPro"/>
</dbReference>
<dbReference type="PANTHER" id="PTHR48100">
    <property type="entry name" value="BROAD-SPECIFICITY PHOSPHATASE YOR283W-RELATED"/>
    <property type="match status" value="1"/>
</dbReference>
<organism evidence="6 7">
    <name type="scientific">[Clostridium] asparagiforme DSM 15981</name>
    <dbReference type="NCBI Taxonomy" id="518636"/>
    <lineage>
        <taxon>Bacteria</taxon>
        <taxon>Bacillati</taxon>
        <taxon>Bacillota</taxon>
        <taxon>Clostridia</taxon>
        <taxon>Lachnospirales</taxon>
        <taxon>Lachnospiraceae</taxon>
        <taxon>Enterocloster</taxon>
    </lineage>
</organism>
<dbReference type="InterPro" id="IPR050275">
    <property type="entry name" value="PGM_Phosphatase"/>
</dbReference>
<comment type="caution">
    <text evidence="6">The sequence shown here is derived from an EMBL/GenBank/DDBJ whole genome shotgun (WGS) entry which is preliminary data.</text>
</comment>
<feature type="binding site" evidence="4">
    <location>
        <position position="237"/>
    </location>
    <ligand>
        <name>substrate</name>
    </ligand>
</feature>